<dbReference type="AlphaFoldDB" id="A0AA35RN57"/>
<organism evidence="2 3">
    <name type="scientific">Geodia barretti</name>
    <name type="common">Barrett's horny sponge</name>
    <dbReference type="NCBI Taxonomy" id="519541"/>
    <lineage>
        <taxon>Eukaryota</taxon>
        <taxon>Metazoa</taxon>
        <taxon>Porifera</taxon>
        <taxon>Demospongiae</taxon>
        <taxon>Heteroscleromorpha</taxon>
        <taxon>Tetractinellida</taxon>
        <taxon>Astrophorina</taxon>
        <taxon>Geodiidae</taxon>
        <taxon>Geodia</taxon>
    </lineage>
</organism>
<reference evidence="2" key="1">
    <citation type="submission" date="2023-03" db="EMBL/GenBank/DDBJ databases">
        <authorList>
            <person name="Steffen K."/>
            <person name="Cardenas P."/>
        </authorList>
    </citation>
    <scope>NUCLEOTIDE SEQUENCE</scope>
</reference>
<evidence type="ECO:0000313" key="2">
    <source>
        <dbReference type="EMBL" id="CAI8013112.1"/>
    </source>
</evidence>
<evidence type="ECO:0000313" key="3">
    <source>
        <dbReference type="Proteomes" id="UP001174909"/>
    </source>
</evidence>
<dbReference type="InterPro" id="IPR014845">
    <property type="entry name" value="GYD/TTHA1554"/>
</dbReference>
<gene>
    <name evidence="2" type="ORF">GBAR_LOCUS8364</name>
</gene>
<feature type="region of interest" description="Disordered" evidence="1">
    <location>
        <begin position="86"/>
        <end position="113"/>
    </location>
</feature>
<accession>A0AA35RN57</accession>
<feature type="compositionally biased region" description="Basic and acidic residues" evidence="1">
    <location>
        <begin position="103"/>
        <end position="113"/>
    </location>
</feature>
<sequence length="113" mass="12461">MGNITENGQRRLRDNPNLVVESVQDCDCEGAEILTQYAVLGRYDFVMLADARDNDAVARLSLEMSHRIGMHVETLPAIALNTLSDLDGDSTDTDLVTAEAPEGEWRLPESDPE</sequence>
<keyword evidence="3" id="KW-1185">Reference proteome</keyword>
<evidence type="ECO:0000256" key="1">
    <source>
        <dbReference type="SAM" id="MobiDB-lite"/>
    </source>
</evidence>
<dbReference type="EMBL" id="CASHTH010001238">
    <property type="protein sequence ID" value="CAI8013112.1"/>
    <property type="molecule type" value="Genomic_DNA"/>
</dbReference>
<proteinExistence type="predicted"/>
<name>A0AA35RN57_GEOBA</name>
<protein>
    <submittedName>
        <fullName evidence="2">Glutamine synthetase and cystathionine beta-lyase binding protein</fullName>
    </submittedName>
</protein>
<dbReference type="Pfam" id="PF08734">
    <property type="entry name" value="GYD"/>
    <property type="match status" value="1"/>
</dbReference>
<dbReference type="Proteomes" id="UP001174909">
    <property type="component" value="Unassembled WGS sequence"/>
</dbReference>
<comment type="caution">
    <text evidence="2">The sequence shown here is derived from an EMBL/GenBank/DDBJ whole genome shotgun (WGS) entry which is preliminary data.</text>
</comment>